<dbReference type="OrthoDB" id="10547514at2759"/>
<reference evidence="2 3" key="2">
    <citation type="submission" date="2015-05" db="EMBL/GenBank/DDBJ databases">
        <authorList>
            <person name="Morales-Cruz A."/>
            <person name="Amrine K.C."/>
            <person name="Cantu D."/>
        </authorList>
    </citation>
    <scope>NUCLEOTIDE SEQUENCE [LARGE SCALE GENOMIC DNA]</scope>
    <source>
        <strain evidence="2">DA912</strain>
    </source>
</reference>
<organism evidence="2 3">
    <name type="scientific">Diaporthe ampelina</name>
    <dbReference type="NCBI Taxonomy" id="1214573"/>
    <lineage>
        <taxon>Eukaryota</taxon>
        <taxon>Fungi</taxon>
        <taxon>Dikarya</taxon>
        <taxon>Ascomycota</taxon>
        <taxon>Pezizomycotina</taxon>
        <taxon>Sordariomycetes</taxon>
        <taxon>Sordariomycetidae</taxon>
        <taxon>Diaporthales</taxon>
        <taxon>Diaporthaceae</taxon>
        <taxon>Diaporthe</taxon>
    </lineage>
</organism>
<evidence type="ECO:0000313" key="3">
    <source>
        <dbReference type="Proteomes" id="UP000034680"/>
    </source>
</evidence>
<feature type="compositionally biased region" description="Basic and acidic residues" evidence="1">
    <location>
        <begin position="121"/>
        <end position="131"/>
    </location>
</feature>
<proteinExistence type="predicted"/>
<comment type="caution">
    <text evidence="2">The sequence shown here is derived from an EMBL/GenBank/DDBJ whole genome shotgun (WGS) entry which is preliminary data.</text>
</comment>
<dbReference type="EMBL" id="LCUC01000212">
    <property type="protein sequence ID" value="KKY34215.1"/>
    <property type="molecule type" value="Genomic_DNA"/>
</dbReference>
<feature type="compositionally biased region" description="Basic and acidic residues" evidence="1">
    <location>
        <begin position="162"/>
        <end position="188"/>
    </location>
</feature>
<dbReference type="AlphaFoldDB" id="A0A0G2I2C9"/>
<gene>
    <name evidence="2" type="ORF">UCDDA912_g05773</name>
</gene>
<accession>A0A0G2I2C9</accession>
<feature type="region of interest" description="Disordered" evidence="1">
    <location>
        <begin position="115"/>
        <end position="218"/>
    </location>
</feature>
<protein>
    <submittedName>
        <fullName evidence="2">Uncharacterized protein</fullName>
    </submittedName>
</protein>
<reference evidence="2 3" key="1">
    <citation type="submission" date="2015-05" db="EMBL/GenBank/DDBJ databases">
        <title>Distinctive expansion of gene families associated with plant cell wall degradation and secondary metabolism in the genomes of grapevine trunk pathogens.</title>
        <authorList>
            <person name="Lawrence D.P."/>
            <person name="Travadon R."/>
            <person name="Rolshausen P.E."/>
            <person name="Baumgartner K."/>
        </authorList>
    </citation>
    <scope>NUCLEOTIDE SEQUENCE [LARGE SCALE GENOMIC DNA]</scope>
    <source>
        <strain evidence="2">DA912</strain>
    </source>
</reference>
<evidence type="ECO:0000313" key="2">
    <source>
        <dbReference type="EMBL" id="KKY34215.1"/>
    </source>
</evidence>
<dbReference type="Proteomes" id="UP000034680">
    <property type="component" value="Unassembled WGS sequence"/>
</dbReference>
<sequence length="218" mass="24386">MERIAQHYTLPDRDYLRDQLEALREEFREFEQSIAGGQDCFCVDNDPPQEAPADNGCDCNPCNCPTDRHPCYAGSQFNNGDRSTAGLRGALARLQRRARELQAAQDAGTAWAACGAEAQGGDERPHERGDEQGDQQTGPPGTRPLEDIYYTTPIGGHPRKPAVHDQSENRWQDESQDCSKDQSNDHTNDQSSQSQSQSEYQPHWDTSTDSPIPPRRKE</sequence>
<keyword evidence="3" id="KW-1185">Reference proteome</keyword>
<evidence type="ECO:0000256" key="1">
    <source>
        <dbReference type="SAM" id="MobiDB-lite"/>
    </source>
</evidence>
<name>A0A0G2I2C9_9PEZI</name>